<evidence type="ECO:0000256" key="1">
    <source>
        <dbReference type="SAM" id="SignalP"/>
    </source>
</evidence>
<sequence>MVQMKLSTLIFSSIALCVTGVVGVPAKRDGDISFPILPEAVPTGTTSVPVPTPTPSQGGTIEKPSDAEVAVLAPSLGFQSGLNPTGTGDCDGAVNGTDGKPIKIPCACPPAQDVYITQLQRNVAAGFAINNPTVQIAFPIDNSTQSQSARITSALITLQNLNGPGKGCPAVSTTLLAQQKALQAGINPPTL</sequence>
<keyword evidence="3" id="KW-1185">Reference proteome</keyword>
<organism evidence="2 3">
    <name type="scientific">Meripilus lineatus</name>
    <dbReference type="NCBI Taxonomy" id="2056292"/>
    <lineage>
        <taxon>Eukaryota</taxon>
        <taxon>Fungi</taxon>
        <taxon>Dikarya</taxon>
        <taxon>Basidiomycota</taxon>
        <taxon>Agaricomycotina</taxon>
        <taxon>Agaricomycetes</taxon>
        <taxon>Polyporales</taxon>
        <taxon>Meripilaceae</taxon>
        <taxon>Meripilus</taxon>
    </lineage>
</organism>
<feature type="signal peptide" evidence="1">
    <location>
        <begin position="1"/>
        <end position="23"/>
    </location>
</feature>
<reference evidence="2" key="1">
    <citation type="submission" date="2022-07" db="EMBL/GenBank/DDBJ databases">
        <title>Genome Sequence of Physisporinus lineatus.</title>
        <authorList>
            <person name="Buettner E."/>
        </authorList>
    </citation>
    <scope>NUCLEOTIDE SEQUENCE</scope>
    <source>
        <strain evidence="2">VT162</strain>
    </source>
</reference>
<evidence type="ECO:0000313" key="2">
    <source>
        <dbReference type="EMBL" id="KAJ3479422.1"/>
    </source>
</evidence>
<name>A0AAD5UW47_9APHY</name>
<proteinExistence type="predicted"/>
<comment type="caution">
    <text evidence="2">The sequence shown here is derived from an EMBL/GenBank/DDBJ whole genome shotgun (WGS) entry which is preliminary data.</text>
</comment>
<gene>
    <name evidence="2" type="ORF">NLI96_g9071</name>
</gene>
<accession>A0AAD5UW47</accession>
<keyword evidence="1" id="KW-0732">Signal</keyword>
<dbReference type="Proteomes" id="UP001212997">
    <property type="component" value="Unassembled WGS sequence"/>
</dbReference>
<protein>
    <submittedName>
        <fullName evidence="2">Uncharacterized protein</fullName>
    </submittedName>
</protein>
<feature type="chain" id="PRO_5042267356" evidence="1">
    <location>
        <begin position="24"/>
        <end position="191"/>
    </location>
</feature>
<dbReference type="EMBL" id="JANAWD010000440">
    <property type="protein sequence ID" value="KAJ3479422.1"/>
    <property type="molecule type" value="Genomic_DNA"/>
</dbReference>
<dbReference type="AlphaFoldDB" id="A0AAD5UW47"/>
<evidence type="ECO:0000313" key="3">
    <source>
        <dbReference type="Proteomes" id="UP001212997"/>
    </source>
</evidence>